<dbReference type="SMART" id="SM01232">
    <property type="entry name" value="H2TH"/>
    <property type="match status" value="1"/>
</dbReference>
<dbReference type="InterPro" id="IPR015887">
    <property type="entry name" value="DNA_glyclase_Znf_dom_DNA_BS"/>
</dbReference>
<dbReference type="InterPro" id="IPR015886">
    <property type="entry name" value="H2TH_FPG"/>
</dbReference>
<dbReference type="InterPro" id="IPR010663">
    <property type="entry name" value="Znf_FPG/IleRS"/>
</dbReference>
<evidence type="ECO:0000256" key="14">
    <source>
        <dbReference type="ARBA" id="ARBA00044632"/>
    </source>
</evidence>
<accession>A0A9X0WIW9</accession>
<evidence type="ECO:0000256" key="12">
    <source>
        <dbReference type="ARBA" id="ARBA00023268"/>
    </source>
</evidence>
<keyword evidence="19" id="KW-1185">Reference proteome</keyword>
<keyword evidence="9" id="KW-0238">DNA-binding</keyword>
<dbReference type="InterPro" id="IPR035937">
    <property type="entry name" value="FPG_N"/>
</dbReference>
<dbReference type="GO" id="GO:0140078">
    <property type="term" value="F:class I DNA-(apurinic or apyrimidinic site) endonuclease activity"/>
    <property type="evidence" value="ECO:0007669"/>
    <property type="project" value="UniProtKB-EC"/>
</dbReference>
<keyword evidence="8" id="KW-0862">Zinc</keyword>
<evidence type="ECO:0000256" key="3">
    <source>
        <dbReference type="ARBA" id="ARBA00012720"/>
    </source>
</evidence>
<evidence type="ECO:0000256" key="11">
    <source>
        <dbReference type="ARBA" id="ARBA00023239"/>
    </source>
</evidence>
<dbReference type="Proteomes" id="UP001138802">
    <property type="component" value="Unassembled WGS sequence"/>
</dbReference>
<dbReference type="GO" id="GO:0006284">
    <property type="term" value="P:base-excision repair"/>
    <property type="evidence" value="ECO:0007669"/>
    <property type="project" value="InterPro"/>
</dbReference>
<comment type="cofactor">
    <cofactor evidence="1">
        <name>Zn(2+)</name>
        <dbReference type="ChEBI" id="CHEBI:29105"/>
    </cofactor>
</comment>
<evidence type="ECO:0000313" key="18">
    <source>
        <dbReference type="EMBL" id="MBK1645386.1"/>
    </source>
</evidence>
<comment type="caution">
    <text evidence="18">The sequence shown here is derived from an EMBL/GenBank/DDBJ whole genome shotgun (WGS) entry which is preliminary data.</text>
</comment>
<dbReference type="PANTHER" id="PTHR42697">
    <property type="entry name" value="ENDONUCLEASE 8"/>
    <property type="match status" value="1"/>
</dbReference>
<dbReference type="InterPro" id="IPR010979">
    <property type="entry name" value="Ribosomal_uS13-like_H2TH"/>
</dbReference>
<keyword evidence="12" id="KW-0511">Multifunctional enzyme</keyword>
<evidence type="ECO:0000256" key="1">
    <source>
        <dbReference type="ARBA" id="ARBA00001947"/>
    </source>
</evidence>
<dbReference type="GO" id="GO:0003684">
    <property type="term" value="F:damaged DNA binding"/>
    <property type="evidence" value="ECO:0007669"/>
    <property type="project" value="InterPro"/>
</dbReference>
<evidence type="ECO:0000256" key="10">
    <source>
        <dbReference type="ARBA" id="ARBA00023204"/>
    </source>
</evidence>
<dbReference type="RefSeq" id="WP_200388194.1">
    <property type="nucleotide sequence ID" value="NZ_NRSD01000012.1"/>
</dbReference>
<evidence type="ECO:0000256" key="4">
    <source>
        <dbReference type="ARBA" id="ARBA00022723"/>
    </source>
</evidence>
<feature type="domain" description="FPG-type" evidence="16">
    <location>
        <begin position="253"/>
        <end position="289"/>
    </location>
</feature>
<organism evidence="18 19">
    <name type="scientific">Thiocapsa imhoffii</name>
    <dbReference type="NCBI Taxonomy" id="382777"/>
    <lineage>
        <taxon>Bacteria</taxon>
        <taxon>Pseudomonadati</taxon>
        <taxon>Pseudomonadota</taxon>
        <taxon>Gammaproteobacteria</taxon>
        <taxon>Chromatiales</taxon>
        <taxon>Chromatiaceae</taxon>
        <taxon>Thiocapsa</taxon>
    </lineage>
</organism>
<dbReference type="PROSITE" id="PS01242">
    <property type="entry name" value="ZF_FPG_1"/>
    <property type="match status" value="1"/>
</dbReference>
<gene>
    <name evidence="18" type="ORF">CKO25_12175</name>
</gene>
<dbReference type="Pfam" id="PF06827">
    <property type="entry name" value="zf-FPG_IleRS"/>
    <property type="match status" value="1"/>
</dbReference>
<dbReference type="SUPFAM" id="SSF57716">
    <property type="entry name" value="Glucocorticoid receptor-like (DNA-binding domain)"/>
    <property type="match status" value="1"/>
</dbReference>
<dbReference type="InterPro" id="IPR012319">
    <property type="entry name" value="FPG_cat"/>
</dbReference>
<dbReference type="PANTHER" id="PTHR42697:SF1">
    <property type="entry name" value="ENDONUCLEASE 8"/>
    <property type="match status" value="1"/>
</dbReference>
<keyword evidence="6 15" id="KW-0863">Zinc-finger</keyword>
<evidence type="ECO:0000256" key="8">
    <source>
        <dbReference type="ARBA" id="ARBA00022833"/>
    </source>
</evidence>
<dbReference type="Gene3D" id="3.20.190.10">
    <property type="entry name" value="MutM-like, N-terminal"/>
    <property type="match status" value="1"/>
</dbReference>
<evidence type="ECO:0000313" key="19">
    <source>
        <dbReference type="Proteomes" id="UP001138802"/>
    </source>
</evidence>
<evidence type="ECO:0000256" key="7">
    <source>
        <dbReference type="ARBA" id="ARBA00022801"/>
    </source>
</evidence>
<keyword evidence="7" id="KW-0378">Hydrolase</keyword>
<dbReference type="GO" id="GO:0008270">
    <property type="term" value="F:zinc ion binding"/>
    <property type="evidence" value="ECO:0007669"/>
    <property type="project" value="UniProtKB-KW"/>
</dbReference>
<dbReference type="EMBL" id="NRSD01000012">
    <property type="protein sequence ID" value="MBK1645386.1"/>
    <property type="molecule type" value="Genomic_DNA"/>
</dbReference>
<proteinExistence type="inferred from homology"/>
<evidence type="ECO:0000256" key="2">
    <source>
        <dbReference type="ARBA" id="ARBA00009409"/>
    </source>
</evidence>
<dbReference type="Pfam" id="PF06831">
    <property type="entry name" value="H2TH"/>
    <property type="match status" value="1"/>
</dbReference>
<keyword evidence="11" id="KW-0456">Lyase</keyword>
<evidence type="ECO:0000259" key="17">
    <source>
        <dbReference type="PROSITE" id="PS51068"/>
    </source>
</evidence>
<comment type="similarity">
    <text evidence="2">Belongs to the FPG family.</text>
</comment>
<name>A0A9X0WIW9_9GAMM</name>
<dbReference type="AlphaFoldDB" id="A0A9X0WIW9"/>
<dbReference type="PROSITE" id="PS51066">
    <property type="entry name" value="ZF_FPG_2"/>
    <property type="match status" value="1"/>
</dbReference>
<dbReference type="GO" id="GO:0000703">
    <property type="term" value="F:oxidized pyrimidine nucleobase lesion DNA N-glycosylase activity"/>
    <property type="evidence" value="ECO:0007669"/>
    <property type="project" value="TreeGrafter"/>
</dbReference>
<comment type="catalytic activity">
    <reaction evidence="14">
        <text>2'-deoxyribonucleotide-(2'-deoxyribose 5'-phosphate)-2'-deoxyribonucleotide-DNA = a 3'-end 2'-deoxyribonucleotide-(2,3-dehydro-2,3-deoxyribose 5'-phosphate)-DNA + a 5'-end 5'-phospho-2'-deoxyribonucleoside-DNA + H(+)</text>
        <dbReference type="Rhea" id="RHEA:66592"/>
        <dbReference type="Rhea" id="RHEA-COMP:13180"/>
        <dbReference type="Rhea" id="RHEA-COMP:16897"/>
        <dbReference type="Rhea" id="RHEA-COMP:17067"/>
        <dbReference type="ChEBI" id="CHEBI:15378"/>
        <dbReference type="ChEBI" id="CHEBI:136412"/>
        <dbReference type="ChEBI" id="CHEBI:157695"/>
        <dbReference type="ChEBI" id="CHEBI:167181"/>
        <dbReference type="EC" id="4.2.99.18"/>
    </reaction>
</comment>
<dbReference type="SUPFAM" id="SSF46946">
    <property type="entry name" value="S13-like H2TH domain"/>
    <property type="match status" value="1"/>
</dbReference>
<dbReference type="InterPro" id="IPR000214">
    <property type="entry name" value="Znf_DNA_glyclase/AP_lyase"/>
</dbReference>
<protein>
    <recommendedName>
        <fullName evidence="3">DNA-(apurinic or apyrimidinic site) lyase</fullName>
        <ecNumber evidence="3">4.2.99.18</ecNumber>
    </recommendedName>
</protein>
<reference evidence="18 19" key="1">
    <citation type="journal article" date="2020" name="Microorganisms">
        <title>Osmotic Adaptation and Compatible Solute Biosynthesis of Phototrophic Bacteria as Revealed from Genome Analyses.</title>
        <authorList>
            <person name="Imhoff J.F."/>
            <person name="Rahn T."/>
            <person name="Kunzel S."/>
            <person name="Keller A."/>
            <person name="Neulinger S.C."/>
        </authorList>
    </citation>
    <scope>NUCLEOTIDE SEQUENCE [LARGE SCALE GENOMIC DNA]</scope>
    <source>
        <strain evidence="18 19">DSM 21303</strain>
    </source>
</reference>
<keyword evidence="5" id="KW-0227">DNA damage</keyword>
<keyword evidence="4" id="KW-0479">Metal-binding</keyword>
<feature type="domain" description="Formamidopyrimidine-DNA glycosylase catalytic" evidence="17">
    <location>
        <begin position="2"/>
        <end position="127"/>
    </location>
</feature>
<dbReference type="SMART" id="SM00898">
    <property type="entry name" value="Fapy_DNA_glyco"/>
    <property type="match status" value="1"/>
</dbReference>
<dbReference type="Gene3D" id="1.10.8.50">
    <property type="match status" value="1"/>
</dbReference>
<evidence type="ECO:0000256" key="13">
    <source>
        <dbReference type="ARBA" id="ARBA00023295"/>
    </source>
</evidence>
<evidence type="ECO:0000256" key="5">
    <source>
        <dbReference type="ARBA" id="ARBA00022763"/>
    </source>
</evidence>
<dbReference type="EC" id="4.2.99.18" evidence="3"/>
<keyword evidence="10" id="KW-0234">DNA repair</keyword>
<keyword evidence="13" id="KW-0326">Glycosidase</keyword>
<dbReference type="SUPFAM" id="SSF81624">
    <property type="entry name" value="N-terminal domain of MutM-like DNA repair proteins"/>
    <property type="match status" value="1"/>
</dbReference>
<dbReference type="PROSITE" id="PS51068">
    <property type="entry name" value="FPG_CAT"/>
    <property type="match status" value="1"/>
</dbReference>
<sequence length="310" mass="33761">MPEGDTVHKVAAFLAEALSGQPLTRLLVSGRPMTLGAGLLVGRVTSHGKHLFIELGTQPDSEPASGLDVPNAIHETPRRTIPPHPRISIRVHLGLYGAWHWYPIGQPWQKPIARASLILTVAARDFICFNAKEVAVFNGLDPRRHDRTAPLGPDLTRVSPPPGMLLERARGLLVPTTPVTDLLLDQRIACGIGNVYTSEVLFLEHCHPETRFGALSLARFSALYLTAERLLKANLGGGPRVTRRNRDGRGHLWVYGRARQPCLACGTAIQQARLGRHQRSTYWCPECQRHGTSPAGATTAGASPPTPDIT</sequence>
<evidence type="ECO:0000256" key="6">
    <source>
        <dbReference type="ARBA" id="ARBA00022771"/>
    </source>
</evidence>
<evidence type="ECO:0000259" key="16">
    <source>
        <dbReference type="PROSITE" id="PS51066"/>
    </source>
</evidence>
<evidence type="ECO:0000256" key="15">
    <source>
        <dbReference type="PROSITE-ProRule" id="PRU00391"/>
    </source>
</evidence>
<evidence type="ECO:0000256" key="9">
    <source>
        <dbReference type="ARBA" id="ARBA00023125"/>
    </source>
</evidence>